<sequence>MFRAVTGAFIAVLAASCGSATAQVATPFNWSGVYGGVSGGYAAQTGRMDQTTPFFLPPGERKHSLDGKGASFGGYVGYNFLVTPMILIGAEAEAATIQGSASKKLSQFGAKIEQEGQWTGSLRGRVGLVLDRTLIYANAGVAYSDAKATVEWTPVGSRWTYKAGTGRVLGLGIEQAVTSNIVLRLEGAAYDFGSGKAHAYDNIGGYEFKGSQQSVSVRGGVAYKF</sequence>
<dbReference type="InterPro" id="IPR000498">
    <property type="entry name" value="OmpA-like_TM_dom"/>
</dbReference>
<evidence type="ECO:0000313" key="5">
    <source>
        <dbReference type="Proteomes" id="UP000048984"/>
    </source>
</evidence>
<dbReference type="PANTHER" id="PTHR34001:SF3">
    <property type="entry name" value="BLL7405 PROTEIN"/>
    <property type="match status" value="1"/>
</dbReference>
<evidence type="ECO:0000259" key="3">
    <source>
        <dbReference type="Pfam" id="PF01389"/>
    </source>
</evidence>
<evidence type="ECO:0000256" key="1">
    <source>
        <dbReference type="ARBA" id="ARBA00038306"/>
    </source>
</evidence>
<dbReference type="InterPro" id="IPR011250">
    <property type="entry name" value="OMP/PagP_B-barrel"/>
</dbReference>
<feature type="domain" description="Outer membrane protein OmpA-like transmembrane" evidence="3">
    <location>
        <begin position="33"/>
        <end position="225"/>
    </location>
</feature>
<dbReference type="STRING" id="665126.ABB55_21095"/>
<dbReference type="GO" id="GO:0009279">
    <property type="term" value="C:cell outer membrane"/>
    <property type="evidence" value="ECO:0007669"/>
    <property type="project" value="InterPro"/>
</dbReference>
<proteinExistence type="inferred from homology"/>
<dbReference type="RefSeq" id="WP_160321284.1">
    <property type="nucleotide sequence ID" value="NZ_LJYW01000001.1"/>
</dbReference>
<dbReference type="Proteomes" id="UP000048984">
    <property type="component" value="Unassembled WGS sequence"/>
</dbReference>
<reference evidence="4 5" key="1">
    <citation type="submission" date="2015-09" db="EMBL/GenBank/DDBJ databases">
        <authorList>
            <person name="Jackson K.R."/>
            <person name="Lunt B.L."/>
            <person name="Fisher J.N.B."/>
            <person name="Gardner A.V."/>
            <person name="Bailey M.E."/>
            <person name="Deus L.M."/>
            <person name="Earl A.S."/>
            <person name="Gibby P.D."/>
            <person name="Hartmann K.A."/>
            <person name="Liu J.E."/>
            <person name="Manci A.M."/>
            <person name="Nielsen D.A."/>
            <person name="Solomon M.B."/>
            <person name="Breakwell D.P."/>
            <person name="Burnett S.H."/>
            <person name="Grose J.H."/>
        </authorList>
    </citation>
    <scope>NUCLEOTIDE SEQUENCE [LARGE SCALE GENOMIC DNA]</scope>
    <source>
        <strain evidence="4 5">16</strain>
    </source>
</reference>
<protein>
    <recommendedName>
        <fullName evidence="3">Outer membrane protein OmpA-like transmembrane domain-containing protein</fullName>
    </recommendedName>
</protein>
<keyword evidence="5" id="KW-1185">Reference proteome</keyword>
<organism evidence="4 5">
    <name type="scientific">Prosthecodimorpha hirschii</name>
    <dbReference type="NCBI Taxonomy" id="665126"/>
    <lineage>
        <taxon>Bacteria</taxon>
        <taxon>Pseudomonadati</taxon>
        <taxon>Pseudomonadota</taxon>
        <taxon>Alphaproteobacteria</taxon>
        <taxon>Hyphomicrobiales</taxon>
        <taxon>Ancalomicrobiaceae</taxon>
        <taxon>Prosthecodimorpha</taxon>
    </lineage>
</organism>
<dbReference type="PROSITE" id="PS51257">
    <property type="entry name" value="PROKAR_LIPOPROTEIN"/>
    <property type="match status" value="1"/>
</dbReference>
<feature type="signal peptide" evidence="2">
    <location>
        <begin position="1"/>
        <end position="22"/>
    </location>
</feature>
<dbReference type="Gene3D" id="2.40.160.20">
    <property type="match status" value="1"/>
</dbReference>
<dbReference type="AlphaFoldDB" id="A0A0P6WD07"/>
<accession>A0A0P6WD07</accession>
<dbReference type="EMBL" id="LJYW01000001">
    <property type="protein sequence ID" value="KPL54405.1"/>
    <property type="molecule type" value="Genomic_DNA"/>
</dbReference>
<evidence type="ECO:0000256" key="2">
    <source>
        <dbReference type="SAM" id="SignalP"/>
    </source>
</evidence>
<keyword evidence="2" id="KW-0732">Signal</keyword>
<evidence type="ECO:0000313" key="4">
    <source>
        <dbReference type="EMBL" id="KPL54405.1"/>
    </source>
</evidence>
<reference evidence="4 5" key="2">
    <citation type="submission" date="2015-10" db="EMBL/GenBank/DDBJ databases">
        <title>Draft Genome Sequence of Prosthecomicrobium hirschii ATCC 27832.</title>
        <authorList>
            <person name="Daniel J."/>
            <person name="Givan S.A."/>
            <person name="Brun Y.V."/>
            <person name="Brown P.J."/>
        </authorList>
    </citation>
    <scope>NUCLEOTIDE SEQUENCE [LARGE SCALE GENOMIC DNA]</scope>
    <source>
        <strain evidence="4 5">16</strain>
    </source>
</reference>
<dbReference type="PANTHER" id="PTHR34001">
    <property type="entry name" value="BLL7405 PROTEIN"/>
    <property type="match status" value="1"/>
</dbReference>
<comment type="caution">
    <text evidence="4">The sequence shown here is derived from an EMBL/GenBank/DDBJ whole genome shotgun (WGS) entry which is preliminary data.</text>
</comment>
<gene>
    <name evidence="4" type="ORF">ABB55_21095</name>
</gene>
<dbReference type="SUPFAM" id="SSF56925">
    <property type="entry name" value="OMPA-like"/>
    <property type="match status" value="1"/>
</dbReference>
<feature type="chain" id="PRO_5006132284" description="Outer membrane protein OmpA-like transmembrane domain-containing protein" evidence="2">
    <location>
        <begin position="23"/>
        <end position="225"/>
    </location>
</feature>
<dbReference type="InterPro" id="IPR051692">
    <property type="entry name" value="OMP-like"/>
</dbReference>
<name>A0A0P6WD07_9HYPH</name>
<dbReference type="Pfam" id="PF01389">
    <property type="entry name" value="OmpA_membrane"/>
    <property type="match status" value="1"/>
</dbReference>
<comment type="similarity">
    <text evidence="1">Belongs to the Omp25/RopB family.</text>
</comment>